<evidence type="ECO:0000256" key="4">
    <source>
        <dbReference type="ARBA" id="ARBA00037981"/>
    </source>
</evidence>
<evidence type="ECO:0000256" key="2">
    <source>
        <dbReference type="ARBA" id="ARBA00022630"/>
    </source>
</evidence>
<evidence type="ECO:0000313" key="6">
    <source>
        <dbReference type="EMBL" id="GHB34682.1"/>
    </source>
</evidence>
<gene>
    <name evidence="6" type="ORF">GCM10009038_37340</name>
</gene>
<evidence type="ECO:0000259" key="5">
    <source>
        <dbReference type="Pfam" id="PF02525"/>
    </source>
</evidence>
<organism evidence="6 7">
    <name type="scientific">Salinicola rhizosphaerae</name>
    <dbReference type="NCBI Taxonomy" id="1443141"/>
    <lineage>
        <taxon>Bacteria</taxon>
        <taxon>Pseudomonadati</taxon>
        <taxon>Pseudomonadota</taxon>
        <taxon>Gammaproteobacteria</taxon>
        <taxon>Oceanospirillales</taxon>
        <taxon>Halomonadaceae</taxon>
        <taxon>Salinicola</taxon>
    </lineage>
</organism>
<dbReference type="RefSeq" id="WP_189446262.1">
    <property type="nucleotide sequence ID" value="NZ_BMZI01000011.1"/>
</dbReference>
<accession>A0ABQ3EH95</accession>
<keyword evidence="2" id="KW-0285">Flavoprotein</keyword>
<dbReference type="SUPFAM" id="SSF52218">
    <property type="entry name" value="Flavoproteins"/>
    <property type="match status" value="1"/>
</dbReference>
<keyword evidence="3" id="KW-0274">FAD</keyword>
<proteinExistence type="inferred from homology"/>
<feature type="domain" description="Flavodoxin-like fold" evidence="5">
    <location>
        <begin position="2"/>
        <end position="189"/>
    </location>
</feature>
<sequence length="197" mass="22553">MKKALIINAHQHYEGWAEGSLNQLLVTTAKNSLESLGYQIITTDVDKGYNIEQEVNKHVESDIVIIQTPMYWMATPWIFKKYIDEVFNFGLGSALSKNDGRSRHEPTKNYGTGGLMQGRKLLISVTLNAPEEAFNEDEFFNGRSVDEVFIWLHKAYQFNGFTSLEGFSSHDVKKNPSIENDIERYQRHLDKATSNLM</sequence>
<dbReference type="Pfam" id="PF02525">
    <property type="entry name" value="Flavodoxin_2"/>
    <property type="match status" value="1"/>
</dbReference>
<evidence type="ECO:0000256" key="3">
    <source>
        <dbReference type="ARBA" id="ARBA00022827"/>
    </source>
</evidence>
<dbReference type="Proteomes" id="UP000646745">
    <property type="component" value="Unassembled WGS sequence"/>
</dbReference>
<dbReference type="InterPro" id="IPR029039">
    <property type="entry name" value="Flavoprotein-like_sf"/>
</dbReference>
<name>A0ABQ3EH95_9GAMM</name>
<reference evidence="7" key="1">
    <citation type="journal article" date="2019" name="Int. J. Syst. Evol. Microbiol.">
        <title>The Global Catalogue of Microorganisms (GCM) 10K type strain sequencing project: providing services to taxonomists for standard genome sequencing and annotation.</title>
        <authorList>
            <consortium name="The Broad Institute Genomics Platform"/>
            <consortium name="The Broad Institute Genome Sequencing Center for Infectious Disease"/>
            <person name="Wu L."/>
            <person name="Ma J."/>
        </authorList>
    </citation>
    <scope>NUCLEOTIDE SEQUENCE [LARGE SCALE GENOMIC DNA]</scope>
    <source>
        <strain evidence="7">KCTC 32998</strain>
    </source>
</reference>
<dbReference type="PANTHER" id="PTHR46305:SF3">
    <property type="entry name" value="NADPH:QUINONE OXIDOREDUCTASE MDAB"/>
    <property type="match status" value="1"/>
</dbReference>
<dbReference type="InterPro" id="IPR052397">
    <property type="entry name" value="NADPH-QR_MdaB"/>
</dbReference>
<dbReference type="Gene3D" id="3.40.50.360">
    <property type="match status" value="1"/>
</dbReference>
<evidence type="ECO:0000256" key="1">
    <source>
        <dbReference type="ARBA" id="ARBA00001974"/>
    </source>
</evidence>
<comment type="cofactor">
    <cofactor evidence="1">
        <name>FAD</name>
        <dbReference type="ChEBI" id="CHEBI:57692"/>
    </cofactor>
</comment>
<evidence type="ECO:0000313" key="7">
    <source>
        <dbReference type="Proteomes" id="UP000646745"/>
    </source>
</evidence>
<dbReference type="PANTHER" id="PTHR46305">
    <property type="match status" value="1"/>
</dbReference>
<protein>
    <submittedName>
        <fullName evidence="6">NADPH quinone reductase MdaB</fullName>
    </submittedName>
</protein>
<comment type="similarity">
    <text evidence="4">Belongs to the oxidoreductase MdaB family.</text>
</comment>
<comment type="caution">
    <text evidence="6">The sequence shown here is derived from an EMBL/GenBank/DDBJ whole genome shotgun (WGS) entry which is preliminary data.</text>
</comment>
<keyword evidence="7" id="KW-1185">Reference proteome</keyword>
<dbReference type="EMBL" id="BMZI01000011">
    <property type="protein sequence ID" value="GHB34682.1"/>
    <property type="molecule type" value="Genomic_DNA"/>
</dbReference>
<dbReference type="InterPro" id="IPR003680">
    <property type="entry name" value="Flavodoxin_fold"/>
</dbReference>